<feature type="compositionally biased region" description="Polar residues" evidence="7">
    <location>
        <begin position="850"/>
        <end position="867"/>
    </location>
</feature>
<dbReference type="OrthoDB" id="7051771at2"/>
<comment type="similarity">
    <text evidence="2">Belongs to the resistance-nodulation-cell division (RND) (TC 2.A.6) family. MmpL subfamily.</text>
</comment>
<keyword evidence="11" id="KW-1185">Reference proteome</keyword>
<protein>
    <submittedName>
        <fullName evidence="10">MMPL family transporter</fullName>
    </submittedName>
</protein>
<dbReference type="Proteomes" id="UP000316256">
    <property type="component" value="Unassembled WGS sequence"/>
</dbReference>
<feature type="transmembrane region" description="Helical" evidence="8">
    <location>
        <begin position="313"/>
        <end position="335"/>
    </location>
</feature>
<organism evidence="10 11">
    <name type="scientific">Rhodococcus spelaei</name>
    <dbReference type="NCBI Taxonomy" id="2546320"/>
    <lineage>
        <taxon>Bacteria</taxon>
        <taxon>Bacillati</taxon>
        <taxon>Actinomycetota</taxon>
        <taxon>Actinomycetes</taxon>
        <taxon>Mycobacteriales</taxon>
        <taxon>Nocardiaceae</taxon>
        <taxon>Rhodococcus</taxon>
    </lineage>
</organism>
<evidence type="ECO:0000256" key="7">
    <source>
        <dbReference type="SAM" id="MobiDB-lite"/>
    </source>
</evidence>
<feature type="compositionally biased region" description="Pro residues" evidence="7">
    <location>
        <begin position="890"/>
        <end position="922"/>
    </location>
</feature>
<feature type="transmembrane region" description="Helical" evidence="8">
    <location>
        <begin position="632"/>
        <end position="650"/>
    </location>
</feature>
<feature type="transmembrane region" description="Helical" evidence="8">
    <location>
        <begin position="280"/>
        <end position="301"/>
    </location>
</feature>
<dbReference type="InterPro" id="IPR050545">
    <property type="entry name" value="Mycobact_MmpL"/>
</dbReference>
<feature type="region of interest" description="Disordered" evidence="7">
    <location>
        <begin position="833"/>
        <end position="959"/>
    </location>
</feature>
<dbReference type="SUPFAM" id="SSF82866">
    <property type="entry name" value="Multidrug efflux transporter AcrB transmembrane domain"/>
    <property type="match status" value="2"/>
</dbReference>
<keyword evidence="5 8" id="KW-1133">Transmembrane helix</keyword>
<accession>A0A541B9Y5</accession>
<keyword evidence="6 8" id="KW-0472">Membrane</keyword>
<keyword evidence="4 8" id="KW-0812">Transmembrane</keyword>
<reference evidence="10 11" key="1">
    <citation type="submission" date="2019-06" db="EMBL/GenBank/DDBJ databases">
        <title>Rhodococcus spaelei sp. nov., isolated from a cave.</title>
        <authorList>
            <person name="Lee S.D."/>
        </authorList>
    </citation>
    <scope>NUCLEOTIDE SEQUENCE [LARGE SCALE GENOMIC DNA]</scope>
    <source>
        <strain evidence="10 11">C9-5</strain>
    </source>
</reference>
<evidence type="ECO:0000256" key="1">
    <source>
        <dbReference type="ARBA" id="ARBA00004651"/>
    </source>
</evidence>
<proteinExistence type="inferred from homology"/>
<feature type="compositionally biased region" description="Pro residues" evidence="7">
    <location>
        <begin position="870"/>
        <end position="883"/>
    </location>
</feature>
<feature type="domain" description="Membrane transport protein MMPL" evidence="9">
    <location>
        <begin position="479"/>
        <end position="693"/>
    </location>
</feature>
<dbReference type="InterPro" id="IPR004869">
    <property type="entry name" value="MMPL_dom"/>
</dbReference>
<dbReference type="AlphaFoldDB" id="A0A541B9Y5"/>
<sequence length="959" mass="101732">MFASWGRIVYRLRFTVIGVMVALMLGLGAYGLGLENHLSQSGWDDPGSESVAAAKLADGTFGRDTNADVVLLFTAPDGKTVDDPAFAAKITQHLDQLARNNPEQILKVNGSYWSTKLALFTDASKEHALASVGIAGANDTEVAANFKKVRDQFYIPGVDVQLTGLQPVTGTLNDTMANDVHRMEILAIPAVGVLLFFIFGGVVAAALPLIVGGLTIIAANGVVKLITHFTEVNSFVSPVVSLIGLGLAIDYGLFMVSRFREEIAEGYSTGDAVRRTVMTAGRTVVFSATMIVASLGGLLIFPQGFLKSVAYGAIAAVILAAMISVTVLPAILGILGKRVDALGLKFMRKTKTTDEIESSIWGRLTQWVMKHPLKVAIPIVIGLLLLTIPISNIKFGGINETYLPPDNPTRVAQGEFNELFPNSRSEPVKLVIEGAKGAQITQIVKEASAAPGLVEKFTVNNPTKDDVTVFKAGLVNRNDSAATIDYLRAMEVPDGVKVLVGGTPAIEQDSIKALLDNLPLMVTLVVLLTTLLMFLAFGSLVLPIKAVLMTALGLGATLGILTWIFIDGNGAGLLNFTPGPIMSPVLVLIMAIIYGLSTDYEVFLLSRMVEARAQGASTTEAVRVGTAHTGRLITAAALILIVVTGAFAFSELVMMKYIAYGMIAALVIDATLIRMFLVPATMKLLGDDCWWAPAWMKRIQERLGLGEPILADERMPENVPEIAAVGVVMAPVEPVPARASNPLTRDAVERVLPPRTAAAQRIAATVEPLVGEPLTEPIPRVSPKTEAMTQRPQPAPSSPSARVPAPRAAESTPSAQDRPIESWLQDLRMPAREPANVPVPNAPHGVPAQNGMSQNGHGATPQPQATSQPRPVPPQARPVPPRPAAAAPMPTAPMPAPAPRAAAPVPPAPQPPAPQRPAPQVPAPADDPVEPPLEPGRHRHTEGAPTVSVSELLARQKRE</sequence>
<dbReference type="Pfam" id="PF03176">
    <property type="entry name" value="MMPL"/>
    <property type="match status" value="2"/>
</dbReference>
<evidence type="ECO:0000256" key="6">
    <source>
        <dbReference type="ARBA" id="ARBA00023136"/>
    </source>
</evidence>
<feature type="transmembrane region" description="Helical" evidence="8">
    <location>
        <begin position="573"/>
        <end position="596"/>
    </location>
</feature>
<feature type="transmembrane region" description="Helical" evidence="8">
    <location>
        <begin position="546"/>
        <end position="566"/>
    </location>
</feature>
<comment type="caution">
    <text evidence="10">The sequence shown here is derived from an EMBL/GenBank/DDBJ whole genome shotgun (WGS) entry which is preliminary data.</text>
</comment>
<dbReference type="PANTHER" id="PTHR33406:SF11">
    <property type="entry name" value="MEMBRANE PROTEIN SCO6666-RELATED"/>
    <property type="match status" value="1"/>
</dbReference>
<feature type="transmembrane region" description="Helical" evidence="8">
    <location>
        <begin position="518"/>
        <end position="540"/>
    </location>
</feature>
<evidence type="ECO:0000256" key="8">
    <source>
        <dbReference type="SAM" id="Phobius"/>
    </source>
</evidence>
<dbReference type="RefSeq" id="WP_142098716.1">
    <property type="nucleotide sequence ID" value="NZ_VIGH01000004.1"/>
</dbReference>
<feature type="transmembrane region" description="Helical" evidence="8">
    <location>
        <begin position="239"/>
        <end position="259"/>
    </location>
</feature>
<evidence type="ECO:0000256" key="5">
    <source>
        <dbReference type="ARBA" id="ARBA00022989"/>
    </source>
</evidence>
<dbReference type="GO" id="GO:0005886">
    <property type="term" value="C:plasma membrane"/>
    <property type="evidence" value="ECO:0007669"/>
    <property type="project" value="UniProtKB-SubCell"/>
</dbReference>
<dbReference type="Gene3D" id="1.20.1640.10">
    <property type="entry name" value="Multidrug efflux transporter AcrB transmembrane domain"/>
    <property type="match status" value="2"/>
</dbReference>
<feature type="transmembrane region" description="Helical" evidence="8">
    <location>
        <begin position="186"/>
        <end position="219"/>
    </location>
</feature>
<comment type="subcellular location">
    <subcellularLocation>
        <location evidence="1">Cell membrane</location>
        <topology evidence="1">Multi-pass membrane protein</topology>
    </subcellularLocation>
</comment>
<feature type="transmembrane region" description="Helical" evidence="8">
    <location>
        <begin position="12"/>
        <end position="32"/>
    </location>
</feature>
<name>A0A541B9Y5_9NOCA</name>
<dbReference type="PANTHER" id="PTHR33406">
    <property type="entry name" value="MEMBRANE PROTEIN MJ1562-RELATED"/>
    <property type="match status" value="1"/>
</dbReference>
<keyword evidence="3" id="KW-1003">Cell membrane</keyword>
<evidence type="ECO:0000313" key="10">
    <source>
        <dbReference type="EMBL" id="TQF69137.1"/>
    </source>
</evidence>
<gene>
    <name evidence="10" type="ORF">FK531_10230</name>
</gene>
<feature type="transmembrane region" description="Helical" evidence="8">
    <location>
        <begin position="657"/>
        <end position="677"/>
    </location>
</feature>
<feature type="compositionally biased region" description="Low complexity" evidence="7">
    <location>
        <begin position="798"/>
        <end position="809"/>
    </location>
</feature>
<feature type="domain" description="Membrane transport protein MMPL" evidence="9">
    <location>
        <begin position="44"/>
        <end position="373"/>
    </location>
</feature>
<evidence type="ECO:0000256" key="3">
    <source>
        <dbReference type="ARBA" id="ARBA00022475"/>
    </source>
</evidence>
<evidence type="ECO:0000313" key="11">
    <source>
        <dbReference type="Proteomes" id="UP000316256"/>
    </source>
</evidence>
<feature type="region of interest" description="Disordered" evidence="7">
    <location>
        <begin position="768"/>
        <end position="820"/>
    </location>
</feature>
<evidence type="ECO:0000256" key="2">
    <source>
        <dbReference type="ARBA" id="ARBA00010157"/>
    </source>
</evidence>
<dbReference type="EMBL" id="VIGH01000004">
    <property type="protein sequence ID" value="TQF69137.1"/>
    <property type="molecule type" value="Genomic_DNA"/>
</dbReference>
<evidence type="ECO:0000259" key="9">
    <source>
        <dbReference type="Pfam" id="PF03176"/>
    </source>
</evidence>
<evidence type="ECO:0000256" key="4">
    <source>
        <dbReference type="ARBA" id="ARBA00022692"/>
    </source>
</evidence>